<dbReference type="RefSeq" id="WP_289842208.1">
    <property type="nucleotide sequence ID" value="NZ_CATKSH010000010.1"/>
</dbReference>
<dbReference type="Proteomes" id="UP001176960">
    <property type="component" value="Unassembled WGS sequence"/>
</dbReference>
<name>A0AA35Y4B9_9PROT</name>
<dbReference type="Pfam" id="PF00535">
    <property type="entry name" value="Glycos_transf_2"/>
    <property type="match status" value="1"/>
</dbReference>
<dbReference type="EMBL" id="CATKSH010000010">
    <property type="protein sequence ID" value="CAI9120994.1"/>
    <property type="molecule type" value="Genomic_DNA"/>
</dbReference>
<feature type="domain" description="Glycosyltransferase 2-like" evidence="1">
    <location>
        <begin position="9"/>
        <end position="158"/>
    </location>
</feature>
<dbReference type="CDD" id="cd04179">
    <property type="entry name" value="DPM_DPG-synthase_like"/>
    <property type="match status" value="1"/>
</dbReference>
<accession>A0AA35Y4B9</accession>
<dbReference type="InterPro" id="IPR001173">
    <property type="entry name" value="Glyco_trans_2-like"/>
</dbReference>
<comment type="caution">
    <text evidence="2">The sequence shown here is derived from an EMBL/GenBank/DDBJ whole genome shotgun (WGS) entry which is preliminary data.</text>
</comment>
<evidence type="ECO:0000313" key="2">
    <source>
        <dbReference type="EMBL" id="CAI9120994.1"/>
    </source>
</evidence>
<organism evidence="2 3">
    <name type="scientific">Brytella acorum</name>
    <dbReference type="NCBI Taxonomy" id="2959299"/>
    <lineage>
        <taxon>Bacteria</taxon>
        <taxon>Pseudomonadati</taxon>
        <taxon>Pseudomonadota</taxon>
        <taxon>Alphaproteobacteria</taxon>
        <taxon>Acetobacterales</taxon>
        <taxon>Acetobacteraceae</taxon>
        <taxon>Brytella</taxon>
    </lineage>
</organism>
<dbReference type="AlphaFoldDB" id="A0AA35Y4B9"/>
<gene>
    <name evidence="2" type="ORF">LMG32879_001838</name>
</gene>
<reference evidence="2" key="1">
    <citation type="submission" date="2023-03" db="EMBL/GenBank/DDBJ databases">
        <authorList>
            <person name="Cleenwerck I."/>
        </authorList>
    </citation>
    <scope>NUCLEOTIDE SEQUENCE</scope>
    <source>
        <strain evidence="2">LMG 32879</strain>
    </source>
</reference>
<dbReference type="InterPro" id="IPR050256">
    <property type="entry name" value="Glycosyltransferase_2"/>
</dbReference>
<dbReference type="Gene3D" id="3.90.550.10">
    <property type="entry name" value="Spore Coat Polysaccharide Biosynthesis Protein SpsA, Chain A"/>
    <property type="match status" value="1"/>
</dbReference>
<proteinExistence type="predicted"/>
<evidence type="ECO:0000259" key="1">
    <source>
        <dbReference type="Pfam" id="PF00535"/>
    </source>
</evidence>
<protein>
    <submittedName>
        <fullName evidence="2">Glycosyltransferase family 2 protein</fullName>
    </submittedName>
</protein>
<dbReference type="PANTHER" id="PTHR48090">
    <property type="entry name" value="UNDECAPRENYL-PHOSPHATE 4-DEOXY-4-FORMAMIDO-L-ARABINOSE TRANSFERASE-RELATED"/>
    <property type="match status" value="1"/>
</dbReference>
<keyword evidence="3" id="KW-1185">Reference proteome</keyword>
<dbReference type="InterPro" id="IPR029044">
    <property type="entry name" value="Nucleotide-diphossugar_trans"/>
</dbReference>
<dbReference type="PANTHER" id="PTHR48090:SF7">
    <property type="entry name" value="RFBJ PROTEIN"/>
    <property type="match status" value="1"/>
</dbReference>
<sequence length="249" mass="27123">MLRASRHAVLIPSYNSGRLLFSTVAEALSVWPDIIVVIDGSTDGSENALSLLAAAHSGLHIVKLARNRGKGAAVRSGAVRAAALGFSHILTMDADGQHPAEAIAAFVEQSRAHPAAMILGVPVFGPDAPALRVWGRKISNVLAAMETRRAVVDCLFGFRVYPLKDMLAVMTSSRFMTGFDFDPELAVRLSWQGVPVLNVPTNVRYLSTAQGGISHFHYGRDNIRLGFMHLRLFMTWVWYRCRGTLPPSS</sequence>
<evidence type="ECO:0000313" key="3">
    <source>
        <dbReference type="Proteomes" id="UP001176960"/>
    </source>
</evidence>
<dbReference type="SUPFAM" id="SSF53448">
    <property type="entry name" value="Nucleotide-diphospho-sugar transferases"/>
    <property type="match status" value="1"/>
</dbReference>